<keyword evidence="6" id="KW-0347">Helicase</keyword>
<dbReference type="Pfam" id="PF00271">
    <property type="entry name" value="Helicase_C"/>
    <property type="match status" value="1"/>
</dbReference>
<dbReference type="PANTHER" id="PTHR18934">
    <property type="entry name" value="ATP-DEPENDENT RNA HELICASE"/>
    <property type="match status" value="1"/>
</dbReference>
<accession>A0A0X8HTB5</accession>
<name>A0A0X8HTB5_9SACH</name>
<keyword evidence="3" id="KW-0507">mRNA processing</keyword>
<dbReference type="Gene3D" id="1.20.120.1080">
    <property type="match status" value="1"/>
</dbReference>
<dbReference type="PANTHER" id="PTHR18934:SF91">
    <property type="entry name" value="PRE-MRNA-SPLICING FACTOR ATP-DEPENDENT RNA HELICASE PRP16"/>
    <property type="match status" value="1"/>
</dbReference>
<dbReference type="Pfam" id="PF21010">
    <property type="entry name" value="HA2_C"/>
    <property type="match status" value="1"/>
</dbReference>
<dbReference type="Pfam" id="PF04408">
    <property type="entry name" value="WHD_HA2"/>
    <property type="match status" value="1"/>
</dbReference>
<dbReference type="GO" id="GO:0034458">
    <property type="term" value="F:3'-5' RNA helicase activity"/>
    <property type="evidence" value="ECO:0007669"/>
    <property type="project" value="TreeGrafter"/>
</dbReference>
<feature type="domain" description="Helicase ATP-binding" evidence="14">
    <location>
        <begin position="392"/>
        <end position="556"/>
    </location>
</feature>
<gene>
    <name evidence="16" type="ORF">AW171_hschr52983</name>
</gene>
<dbReference type="InterPro" id="IPR007502">
    <property type="entry name" value="Helicase-assoc_dom"/>
</dbReference>
<dbReference type="Gene3D" id="3.40.50.300">
    <property type="entry name" value="P-loop containing nucleotide triphosphate hydrolases"/>
    <property type="match status" value="2"/>
</dbReference>
<evidence type="ECO:0000256" key="10">
    <source>
        <dbReference type="ARBA" id="ARBA00038040"/>
    </source>
</evidence>
<sequence length="1095" mass="123689">MAKDLQAWIQENTESKVTEKFVQAIKNIAKLHNADCSKFERTCMALGKFRGKERFLKELFQYLTAQKIDSKRPASDEDDQADDAVPVPSPVQLNRARRKVLAFDFEDDNDSNDECVNAPNLGLSKSDDGVIPIKKIKKSTAQRLKVFSEKQGPKVTEKYQLIKKSAAVVPVLEAIPDLSQMRRKAVDQQVSEPRPEETDQIPIEESVAEDRDWYNSDEFDAFVAYPEEANEEPVNSKNFSQSIDNVEVGLRIRLTAIPLNERKDIIPPFLKVYENEDGERAIIGAMGGTQGPGSGIINPFRTPESEFSINARRGSKVVAELRKKSDRREQASQATKFTGTAAGNILGIKENSAPKSKKAVEDSMDEPREQNREEIKRVRESLPAYKCRSDLLQIIRDNQSVVVIGETGSGKTTQLGQYLYEEGFCKGGKMIGVTQPRRVAAMSVAKRVAVEMGVELGKEVGFAIRFEDKTSSLTRIKFMTDGILLRETMLDEMLDNYSCIIMDEAHERSLNTDVLFGIFKNLLSKRRDLKLIITSATMNANKFSQFFGDAPQFTIPGRTFPVQVNYAKYPVEDYVSAAVNQAVDIHLTTSSNSGDILIFMTGQEDINATCELLKESILNARIKRKEHTNINVLDDVEILPLYSSLPADIQGKIFKATQLDKRKIVIATNIAETSLTIDGIKYVIDSGYSKLKVYNPRIGLDSLAVTPISLANANQRSGRAGRTGPGIAYRLYTEDSALEDMYPQSIPEIQRTNLSNTMLLLKSLGVTDILKFSFLDSPPTEILMVSLFELWSLGAVDNFGNLTSLGNKMAKFPLQPSLSKILLMSVTHECSEEMVTIVSMLSVPQVFYRPKERENASDKARNRFLVAESDHLTLLNVYSQWKSNRYSVDWCTRHFLHYKSLKRAYDIRLQLVSIMEKERLSLVSIGQEWDVLRKCICAGYVNQAARLSGLAQYVHLRNGMNLKLHPTSALYGAGDLPPYVVYHELLLTSKEYIAVVTAVDPFWLMDYGNLFYSIKKISDREVYGLYDNELENKTYEEPDSLDQTINTYNRSRELMLEKLKEDTDKLKSRSLDNVQKRDTDCNPRLRIGFKKRRPF</sequence>
<evidence type="ECO:0000259" key="14">
    <source>
        <dbReference type="PROSITE" id="PS51192"/>
    </source>
</evidence>
<dbReference type="EC" id="3.6.4.13" evidence="2"/>
<proteinExistence type="inferred from homology"/>
<evidence type="ECO:0000256" key="13">
    <source>
        <dbReference type="SAM" id="MobiDB-lite"/>
    </source>
</evidence>
<evidence type="ECO:0000256" key="7">
    <source>
        <dbReference type="ARBA" id="ARBA00022840"/>
    </source>
</evidence>
<dbReference type="GO" id="GO:0022613">
    <property type="term" value="P:ribonucleoprotein complex biogenesis"/>
    <property type="evidence" value="ECO:0007669"/>
    <property type="project" value="UniProtKB-ARBA"/>
</dbReference>
<dbReference type="EMBL" id="CP014245">
    <property type="protein sequence ID" value="AMD21050.1"/>
    <property type="molecule type" value="Genomic_DNA"/>
</dbReference>
<keyword evidence="5" id="KW-0378">Hydrolase</keyword>
<dbReference type="SMART" id="SM00487">
    <property type="entry name" value="DEXDc"/>
    <property type="match status" value="1"/>
</dbReference>
<keyword evidence="7" id="KW-0067">ATP-binding</keyword>
<dbReference type="InterPro" id="IPR048333">
    <property type="entry name" value="HA2_WH"/>
</dbReference>
<dbReference type="PROSITE" id="PS51194">
    <property type="entry name" value="HELICASE_CTER"/>
    <property type="match status" value="1"/>
</dbReference>
<comment type="similarity">
    <text evidence="10">Belongs to the DEAD box helicase family. DEAH subfamily. PRP16 sub-subfamily.</text>
</comment>
<dbReference type="PROSITE" id="PS00690">
    <property type="entry name" value="DEAH_ATP_HELICASE"/>
    <property type="match status" value="1"/>
</dbReference>
<dbReference type="PROSITE" id="PS51192">
    <property type="entry name" value="HELICASE_ATP_BIND_1"/>
    <property type="match status" value="1"/>
</dbReference>
<dbReference type="SUPFAM" id="SSF52540">
    <property type="entry name" value="P-loop containing nucleoside triphosphate hydrolases"/>
    <property type="match status" value="1"/>
</dbReference>
<dbReference type="Pfam" id="PF07717">
    <property type="entry name" value="OB_NTP_bind"/>
    <property type="match status" value="1"/>
</dbReference>
<organism evidence="16 17">
    <name type="scientific">Eremothecium sinecaudum</name>
    <dbReference type="NCBI Taxonomy" id="45286"/>
    <lineage>
        <taxon>Eukaryota</taxon>
        <taxon>Fungi</taxon>
        <taxon>Dikarya</taxon>
        <taxon>Ascomycota</taxon>
        <taxon>Saccharomycotina</taxon>
        <taxon>Saccharomycetes</taxon>
        <taxon>Saccharomycetales</taxon>
        <taxon>Saccharomycetaceae</taxon>
        <taxon>Eremothecium</taxon>
    </lineage>
</organism>
<evidence type="ECO:0000256" key="2">
    <source>
        <dbReference type="ARBA" id="ARBA00012552"/>
    </source>
</evidence>
<dbReference type="GO" id="GO:0000398">
    <property type="term" value="P:mRNA splicing, via spliceosome"/>
    <property type="evidence" value="ECO:0007669"/>
    <property type="project" value="UniProtKB-ARBA"/>
</dbReference>
<evidence type="ECO:0000313" key="17">
    <source>
        <dbReference type="Proteomes" id="UP000243052"/>
    </source>
</evidence>
<keyword evidence="9" id="KW-0539">Nucleus</keyword>
<dbReference type="GO" id="GO:0005524">
    <property type="term" value="F:ATP binding"/>
    <property type="evidence" value="ECO:0007669"/>
    <property type="project" value="UniProtKB-KW"/>
</dbReference>
<dbReference type="InterPro" id="IPR001650">
    <property type="entry name" value="Helicase_C-like"/>
</dbReference>
<dbReference type="InterPro" id="IPR002464">
    <property type="entry name" value="DNA/RNA_helicase_DEAH_CS"/>
</dbReference>
<evidence type="ECO:0000259" key="15">
    <source>
        <dbReference type="PROSITE" id="PS51194"/>
    </source>
</evidence>
<reference evidence="16 17" key="1">
    <citation type="submission" date="2016-01" db="EMBL/GenBank/DDBJ databases">
        <title>Genome sequence of the yeast Holleya sinecauda.</title>
        <authorList>
            <person name="Dietrich F.S."/>
        </authorList>
    </citation>
    <scope>NUCLEOTIDE SEQUENCE [LARGE SCALE GENOMIC DNA]</scope>
    <source>
        <strain evidence="16 17">ATCC 58844</strain>
    </source>
</reference>
<dbReference type="RefSeq" id="XP_017988046.1">
    <property type="nucleotide sequence ID" value="XM_018132673.1"/>
</dbReference>
<keyword evidence="8" id="KW-0508">mRNA splicing</keyword>
<dbReference type="GO" id="GO:0005681">
    <property type="term" value="C:spliceosomal complex"/>
    <property type="evidence" value="ECO:0007669"/>
    <property type="project" value="UniProtKB-ARBA"/>
</dbReference>
<dbReference type="FunFam" id="3.40.50.300:FF:000007">
    <property type="entry name" value="Pre-mRNA-splicing factor ATP-dependent RNA helicase"/>
    <property type="match status" value="1"/>
</dbReference>
<keyword evidence="4" id="KW-0547">Nucleotide-binding</keyword>
<comment type="subcellular location">
    <subcellularLocation>
        <location evidence="1">Nucleus</location>
    </subcellularLocation>
</comment>
<evidence type="ECO:0000256" key="9">
    <source>
        <dbReference type="ARBA" id="ARBA00023242"/>
    </source>
</evidence>
<dbReference type="OrthoDB" id="10253254at2759"/>
<evidence type="ECO:0000256" key="12">
    <source>
        <dbReference type="ARBA" id="ARBA00070009"/>
    </source>
</evidence>
<evidence type="ECO:0000256" key="3">
    <source>
        <dbReference type="ARBA" id="ARBA00022664"/>
    </source>
</evidence>
<dbReference type="Proteomes" id="UP000243052">
    <property type="component" value="Chromosome v"/>
</dbReference>
<dbReference type="FunFam" id="1.20.120.1080:FF:000018">
    <property type="entry name" value="Pre-mRNA-splicing factor ATP-dependent RNA helicase prp16"/>
    <property type="match status" value="1"/>
</dbReference>
<protein>
    <recommendedName>
        <fullName evidence="12">Pre-mRNA-splicing factor ATP-dependent RNA helicase PRP16</fullName>
        <ecNumber evidence="2">3.6.4.13</ecNumber>
    </recommendedName>
</protein>
<dbReference type="GO" id="GO:0003723">
    <property type="term" value="F:RNA binding"/>
    <property type="evidence" value="ECO:0007669"/>
    <property type="project" value="TreeGrafter"/>
</dbReference>
<feature type="region of interest" description="Disordered" evidence="13">
    <location>
        <begin position="343"/>
        <end position="373"/>
    </location>
</feature>
<dbReference type="GO" id="GO:0071826">
    <property type="term" value="P:protein-RNA complex organization"/>
    <property type="evidence" value="ECO:0007669"/>
    <property type="project" value="UniProtKB-ARBA"/>
</dbReference>
<dbReference type="SMART" id="SM00847">
    <property type="entry name" value="HA2"/>
    <property type="match status" value="1"/>
</dbReference>
<dbReference type="STRING" id="45286.A0A0X8HTB5"/>
<dbReference type="AlphaFoldDB" id="A0A0X8HTB5"/>
<dbReference type="InterPro" id="IPR027417">
    <property type="entry name" value="P-loop_NTPase"/>
</dbReference>
<dbReference type="InterPro" id="IPR014001">
    <property type="entry name" value="Helicase_ATP-bd"/>
</dbReference>
<keyword evidence="17" id="KW-1185">Reference proteome</keyword>
<evidence type="ECO:0000256" key="5">
    <source>
        <dbReference type="ARBA" id="ARBA00022801"/>
    </source>
</evidence>
<dbReference type="InterPro" id="IPR011709">
    <property type="entry name" value="DEAD-box_helicase_OB_fold"/>
</dbReference>
<evidence type="ECO:0000256" key="8">
    <source>
        <dbReference type="ARBA" id="ARBA00023187"/>
    </source>
</evidence>
<evidence type="ECO:0000256" key="6">
    <source>
        <dbReference type="ARBA" id="ARBA00022806"/>
    </source>
</evidence>
<evidence type="ECO:0000256" key="1">
    <source>
        <dbReference type="ARBA" id="ARBA00004123"/>
    </source>
</evidence>
<evidence type="ECO:0000313" key="16">
    <source>
        <dbReference type="EMBL" id="AMD21050.1"/>
    </source>
</evidence>
<dbReference type="GeneID" id="28724326"/>
<dbReference type="CDD" id="cd18791">
    <property type="entry name" value="SF2_C_RHA"/>
    <property type="match status" value="1"/>
</dbReference>
<dbReference type="FunFam" id="3.40.50.300:FF:001369">
    <property type="entry name" value="Putative pre-mRNA splicing factor"/>
    <property type="match status" value="1"/>
</dbReference>
<feature type="compositionally biased region" description="Basic and acidic residues" evidence="13">
    <location>
        <begin position="358"/>
        <end position="373"/>
    </location>
</feature>
<dbReference type="SMART" id="SM00490">
    <property type="entry name" value="HELICc"/>
    <property type="match status" value="1"/>
</dbReference>
<dbReference type="InterPro" id="IPR011545">
    <property type="entry name" value="DEAD/DEAH_box_helicase_dom"/>
</dbReference>
<dbReference type="Pfam" id="PF00270">
    <property type="entry name" value="DEAD"/>
    <property type="match status" value="1"/>
</dbReference>
<comment type="catalytic activity">
    <reaction evidence="11">
        <text>ATP + H2O = ADP + phosphate + H(+)</text>
        <dbReference type="Rhea" id="RHEA:13065"/>
        <dbReference type="ChEBI" id="CHEBI:15377"/>
        <dbReference type="ChEBI" id="CHEBI:15378"/>
        <dbReference type="ChEBI" id="CHEBI:30616"/>
        <dbReference type="ChEBI" id="CHEBI:43474"/>
        <dbReference type="ChEBI" id="CHEBI:456216"/>
        <dbReference type="EC" id="3.6.4.13"/>
    </reaction>
</comment>
<evidence type="ECO:0000256" key="11">
    <source>
        <dbReference type="ARBA" id="ARBA00047984"/>
    </source>
</evidence>
<dbReference type="GO" id="GO:0016787">
    <property type="term" value="F:hydrolase activity"/>
    <property type="evidence" value="ECO:0007669"/>
    <property type="project" value="UniProtKB-KW"/>
</dbReference>
<evidence type="ECO:0000256" key="4">
    <source>
        <dbReference type="ARBA" id="ARBA00022741"/>
    </source>
</evidence>
<feature type="domain" description="Helicase C-terminal" evidence="15">
    <location>
        <begin position="570"/>
        <end position="765"/>
    </location>
</feature>